<evidence type="ECO:0000313" key="2">
    <source>
        <dbReference type="EMBL" id="QHT82488.1"/>
    </source>
</evidence>
<reference evidence="2" key="1">
    <citation type="journal article" date="2020" name="Nature">
        <title>Giant virus diversity and host interactions through global metagenomics.</title>
        <authorList>
            <person name="Schulz F."/>
            <person name="Roux S."/>
            <person name="Paez-Espino D."/>
            <person name="Jungbluth S."/>
            <person name="Walsh D.A."/>
            <person name="Denef V.J."/>
            <person name="McMahon K.D."/>
            <person name="Konstantinidis K.T."/>
            <person name="Eloe-Fadrosh E.A."/>
            <person name="Kyrpides N.C."/>
            <person name="Woyke T."/>
        </authorList>
    </citation>
    <scope>NUCLEOTIDE SEQUENCE</scope>
    <source>
        <strain evidence="2">GVMAG-M-3300023184-165</strain>
    </source>
</reference>
<accession>A0A6C0HP69</accession>
<proteinExistence type="predicted"/>
<dbReference type="EMBL" id="MN740002">
    <property type="protein sequence ID" value="QHT82488.1"/>
    <property type="molecule type" value="Genomic_DNA"/>
</dbReference>
<protein>
    <recommendedName>
        <fullName evidence="3">OTU domain-containing protein</fullName>
    </recommendedName>
</protein>
<name>A0A6C0HP69_9ZZZZ</name>
<feature type="region of interest" description="Disordered" evidence="1">
    <location>
        <begin position="214"/>
        <end position="237"/>
    </location>
</feature>
<sequence>MSFPNTLTIFINTRIRGYPKIKYEPDMSVPKIKSDTVYFNPLIKLNRRVSLRIPPGYPDTERLTQFFNKSDFNGLVGRNIAAGFQRKYTLEEATKNGIVDNNINVTLDILFKKYNKFYIKGKPYTIFSHEWINGDWQIDKKSFEKQIMQPTYGRGFNQQNFSLENRMAEDELQRFKREHADIVSGFAASSDISKFKDEYGSDIARGIVPMKPASTLSSDQQAARKLAEEEAKKTTPSSALGLIGKKITPQQQPTINLEDEASLSNDPVSLNIIYSIDRNYSEDIKLNKKILEPAYQQLLQRGDDYRVAKDLYDKSIGTYFALINEAKQTMPVATPLATPVVGGAANNDVFKNKTNYDEIVETLNDKINEFKTRGLTAQSISNNPSVKNQMREIISSLEKYKIQFLNSFLESLKLLIKKTQALINYIRALYWFYSNLYVSKEAQFKSQNSDKEYQNILILNIIKFDMQCYKNIINGFESAEPNPLADNFKSLIKEVSLVEQFIKVNSTVPKNYVELLDQYYNHPGLLLVNKYNYDVYMFSLLKFDFIIDLGVWKNLYRQTDVFLNSIKENIVGTNKGGEVIEGKLSLAKALLDKYNETYSEAQRSSFERDVSQLNKPLQAQNAQMIDFAFPKTAALKQQQNDYIKLQTAITMCYDLITLYSRISAIKYSREISLVTSRQNLCSVLNKIYTRKIKSYEQILRDTAMTPFIPNYLFWDSQSYVDAATLANVIAVTTKAKQDNKTKHSTYKLLMKNLNKKYHNAIDILIPEISKLGILQKCKEIVENVEEDSDTDSIYDEDENENTPLTPGEKLKLAIQTNMDRYFDGDYTESLREHLAELYVSAMRDNCLIKRLNNDNVHEIITNWNVTNNPGGGDCFFYAISDLFNAELVNNGKKSNNPFAEPSGYFSYKSLRRAIADPNYGLQVNDTDGWNNAIRPQIENVDIDDDGADPNDRQMRREYAFLFDDSGNWIGDNINELRNVIRSGTRYWGDDVAIKVVERIFKVKFIVIDTTEIPAGTPIPIGVDVAFLNHSRSRSFGVVKSFVHDQQNDEYIYEIEDTHYMTHKNVRATQNKVTPSQQMPFRIASSANDPSTANEFSQFAFLLLTNEESSGAAHYEIMHSNIDNKFVYTFQEIPDYLKYFIFKMQWKFFAGRDASWFGINNTTNNYFNSLQQKYEQVRDNAPQRLQNIANGVDPAIASIAIGPRRGGMNGGQISNKNRYVSVYNDNVPRIDDSKLSYYVIVDLELYPGESIPLIKQPVIACNVRYEKIRQSFADMFGLAYHPNEFYKRDHVAPSSVKYRKEGESRENEYRPIINNNYGYRPPVDTRRFHVSYGGGKKTRKLR</sequence>
<organism evidence="2">
    <name type="scientific">viral metagenome</name>
    <dbReference type="NCBI Taxonomy" id="1070528"/>
    <lineage>
        <taxon>unclassified sequences</taxon>
        <taxon>metagenomes</taxon>
        <taxon>organismal metagenomes</taxon>
    </lineage>
</organism>
<evidence type="ECO:0000256" key="1">
    <source>
        <dbReference type="SAM" id="MobiDB-lite"/>
    </source>
</evidence>
<evidence type="ECO:0008006" key="3">
    <source>
        <dbReference type="Google" id="ProtNLM"/>
    </source>
</evidence>